<protein>
    <submittedName>
        <fullName evidence="3">Endonuclease/exonuclease/phosphatase family protein</fullName>
    </submittedName>
</protein>
<keyword evidence="3" id="KW-0378">Hydrolase</keyword>
<proteinExistence type="predicted"/>
<evidence type="ECO:0000259" key="2">
    <source>
        <dbReference type="Pfam" id="PF03372"/>
    </source>
</evidence>
<dbReference type="SUPFAM" id="SSF56219">
    <property type="entry name" value="DNase I-like"/>
    <property type="match status" value="1"/>
</dbReference>
<dbReference type="InterPro" id="IPR036691">
    <property type="entry name" value="Endo/exonu/phosph_ase_sf"/>
</dbReference>
<feature type="transmembrane region" description="Helical" evidence="1">
    <location>
        <begin position="35"/>
        <end position="59"/>
    </location>
</feature>
<keyword evidence="4" id="KW-1185">Reference proteome</keyword>
<organism evidence="3 4">
    <name type="scientific">Actinomycetospora termitidis</name>
    <dbReference type="NCBI Taxonomy" id="3053470"/>
    <lineage>
        <taxon>Bacteria</taxon>
        <taxon>Bacillati</taxon>
        <taxon>Actinomycetota</taxon>
        <taxon>Actinomycetes</taxon>
        <taxon>Pseudonocardiales</taxon>
        <taxon>Pseudonocardiaceae</taxon>
        <taxon>Actinomycetospora</taxon>
    </lineage>
</organism>
<keyword evidence="3" id="KW-0255">Endonuclease</keyword>
<dbReference type="Pfam" id="PF03372">
    <property type="entry name" value="Exo_endo_phos"/>
    <property type="match status" value="1"/>
</dbReference>
<keyword evidence="3" id="KW-0540">Nuclease</keyword>
<sequence length="335" mass="34419">MRRPLPAVLGVVLGAAVALAVLLPGYVGLDGVTPFVQLAALTPMLLVVITGSVFVGRLAGVLVMRGRRGKPPLDERRPQLFAFGFAAMVAAAVVALSAAGIVGSRLLADEPAPPGPGTSVLVLNVDQGRADVPALTALVRDRRPDVVVLLEAGEPYRAALAPGLPGYRSWSARTDSPRDAASTTVLLGPAAPEPRVVTVPSTLYGTLDLSWPGLRVVAVHTAAPYPPSRVGLWQQDLAALVAPPCRGDAPVVVAGDLNATTDHSAFRAATEGCVDALESVGAGTTGTYPTDLPRWFGVQIDHVLAGGGVGVQGGEVLDVPGTDHRAVLARLSLPR</sequence>
<keyword evidence="1" id="KW-0472">Membrane</keyword>
<dbReference type="GO" id="GO:0004519">
    <property type="term" value="F:endonuclease activity"/>
    <property type="evidence" value="ECO:0007669"/>
    <property type="project" value="UniProtKB-KW"/>
</dbReference>
<name>A0ABT7MD06_9PSEU</name>
<comment type="caution">
    <text evidence="3">The sequence shown here is derived from an EMBL/GenBank/DDBJ whole genome shotgun (WGS) entry which is preliminary data.</text>
</comment>
<keyword evidence="1" id="KW-0812">Transmembrane</keyword>
<dbReference type="InterPro" id="IPR005135">
    <property type="entry name" value="Endo/exonuclease/phosphatase"/>
</dbReference>
<dbReference type="Proteomes" id="UP001231924">
    <property type="component" value="Unassembled WGS sequence"/>
</dbReference>
<evidence type="ECO:0000313" key="3">
    <source>
        <dbReference type="EMBL" id="MDL5158558.1"/>
    </source>
</evidence>
<evidence type="ECO:0000313" key="4">
    <source>
        <dbReference type="Proteomes" id="UP001231924"/>
    </source>
</evidence>
<reference evidence="3 4" key="1">
    <citation type="submission" date="2023-06" db="EMBL/GenBank/DDBJ databases">
        <title>Actinomycetospora Odt1-22.</title>
        <authorList>
            <person name="Supong K."/>
        </authorList>
    </citation>
    <scope>NUCLEOTIDE SEQUENCE [LARGE SCALE GENOMIC DNA]</scope>
    <source>
        <strain evidence="3 4">Odt1-22</strain>
    </source>
</reference>
<gene>
    <name evidence="3" type="ORF">QRT03_21500</name>
</gene>
<feature type="transmembrane region" description="Helical" evidence="1">
    <location>
        <begin position="7"/>
        <end position="29"/>
    </location>
</feature>
<keyword evidence="1" id="KW-1133">Transmembrane helix</keyword>
<feature type="domain" description="Endonuclease/exonuclease/phosphatase" evidence="2">
    <location>
        <begin position="123"/>
        <end position="324"/>
    </location>
</feature>
<evidence type="ECO:0000256" key="1">
    <source>
        <dbReference type="SAM" id="Phobius"/>
    </source>
</evidence>
<dbReference type="Gene3D" id="3.60.10.10">
    <property type="entry name" value="Endonuclease/exonuclease/phosphatase"/>
    <property type="match status" value="1"/>
</dbReference>
<accession>A0ABT7MD06</accession>
<dbReference type="EMBL" id="JASVWF010000005">
    <property type="protein sequence ID" value="MDL5158558.1"/>
    <property type="molecule type" value="Genomic_DNA"/>
</dbReference>
<dbReference type="RefSeq" id="WP_286055097.1">
    <property type="nucleotide sequence ID" value="NZ_JASVWF010000005.1"/>
</dbReference>
<feature type="transmembrane region" description="Helical" evidence="1">
    <location>
        <begin position="80"/>
        <end position="102"/>
    </location>
</feature>